<evidence type="ECO:0000313" key="4">
    <source>
        <dbReference type="EMBL" id="SHG51964.1"/>
    </source>
</evidence>
<sequence length="370" mass="41717">MQENWYHINNIETVDSPSIALYREHLKSNIQEMVKRVGGDLQRLMPHVKTNKMPKVMEQLLAAGIKKFKASTIAEAEIAAEVGAKSVLIAHQLVGPKVHRFLRLTSEFPNIQFSTLVDTERTAKLLDQLAQDKGVIASVYIDVNNGMNRSGIQVGESLEELVQFILSLPNLEFLGLHVYDGHLRDPNFEQRKQKIEDGFKEVTQLFNTLKKQLPSIDMICGGTPSFTSHLLNQDRITSPGTCVLWDWGYGEKLTEQSFNYAALLVTRVISKPTEGIVTLDLGHKSVAAENPIDKRVTFLNLDNYELLSQSEEHGVVKVSNWDKLQVGDVLYGVPYHICPTINLHDEVSVISNGKKVDSWEISARKRKLRF</sequence>
<dbReference type="PANTHER" id="PTHR28004">
    <property type="entry name" value="ZGC:162816-RELATED"/>
    <property type="match status" value="1"/>
</dbReference>
<dbReference type="STRING" id="570519.SAMN04488116_1575"/>
<gene>
    <name evidence="4" type="ORF">SAMN04488116_1575</name>
</gene>
<dbReference type="AlphaFoldDB" id="A0A1M5KG91"/>
<dbReference type="GO" id="GO:0008721">
    <property type="term" value="F:D-serine ammonia-lyase activity"/>
    <property type="evidence" value="ECO:0007669"/>
    <property type="project" value="TreeGrafter"/>
</dbReference>
<dbReference type="InterPro" id="IPR042208">
    <property type="entry name" value="D-ser_dehydrat-like_sf"/>
</dbReference>
<dbReference type="Proteomes" id="UP000184532">
    <property type="component" value="Unassembled WGS sequence"/>
</dbReference>
<keyword evidence="2" id="KW-0456">Lyase</keyword>
<dbReference type="Pfam" id="PF14031">
    <property type="entry name" value="D-ser_dehydrat"/>
    <property type="match status" value="1"/>
</dbReference>
<dbReference type="InterPro" id="IPR029066">
    <property type="entry name" value="PLP-binding_barrel"/>
</dbReference>
<reference evidence="5" key="1">
    <citation type="submission" date="2016-11" db="EMBL/GenBank/DDBJ databases">
        <authorList>
            <person name="Varghese N."/>
            <person name="Submissions S."/>
        </authorList>
    </citation>
    <scope>NUCLEOTIDE SEQUENCE [LARGE SCALE GENOMIC DNA]</scope>
    <source>
        <strain evidence="5">DSM 22638</strain>
    </source>
</reference>
<dbReference type="Gene3D" id="2.40.37.20">
    <property type="entry name" value="D-serine dehydratase-like domain"/>
    <property type="match status" value="1"/>
</dbReference>
<keyword evidence="5" id="KW-1185">Reference proteome</keyword>
<dbReference type="CDD" id="cd06821">
    <property type="entry name" value="PLPDE_III_D-TA"/>
    <property type="match status" value="1"/>
</dbReference>
<evidence type="ECO:0000256" key="1">
    <source>
        <dbReference type="ARBA" id="ARBA00005323"/>
    </source>
</evidence>
<dbReference type="PANTHER" id="PTHR28004:SF2">
    <property type="entry name" value="D-SERINE DEHYDRATASE"/>
    <property type="match status" value="1"/>
</dbReference>
<feature type="domain" description="D-serine dehydratase-like" evidence="3">
    <location>
        <begin position="261"/>
        <end position="351"/>
    </location>
</feature>
<proteinExistence type="inferred from homology"/>
<dbReference type="GO" id="GO:0036088">
    <property type="term" value="P:D-serine catabolic process"/>
    <property type="evidence" value="ECO:0007669"/>
    <property type="project" value="TreeGrafter"/>
</dbReference>
<dbReference type="SMART" id="SM01119">
    <property type="entry name" value="D-ser_dehydrat"/>
    <property type="match status" value="1"/>
</dbReference>
<dbReference type="InterPro" id="IPR051466">
    <property type="entry name" value="D-amino_acid_metab_enzyme"/>
</dbReference>
<dbReference type="Gene3D" id="3.20.20.10">
    <property type="entry name" value="Alanine racemase"/>
    <property type="match status" value="1"/>
</dbReference>
<dbReference type="EMBL" id="FQWL01000002">
    <property type="protein sequence ID" value="SHG51964.1"/>
    <property type="molecule type" value="Genomic_DNA"/>
</dbReference>
<dbReference type="SUPFAM" id="SSF51419">
    <property type="entry name" value="PLP-binding barrel"/>
    <property type="match status" value="1"/>
</dbReference>
<evidence type="ECO:0000256" key="2">
    <source>
        <dbReference type="ARBA" id="ARBA00023239"/>
    </source>
</evidence>
<dbReference type="Pfam" id="PF01168">
    <property type="entry name" value="Ala_racemase_N"/>
    <property type="match status" value="1"/>
</dbReference>
<dbReference type="InterPro" id="IPR001608">
    <property type="entry name" value="Ala_racemase_N"/>
</dbReference>
<name>A0A1M5KG91_9FLAO</name>
<protein>
    <submittedName>
        <fullName evidence="4">D-serine deaminase, pyridoxal phosphate-dependent</fullName>
    </submittedName>
</protein>
<evidence type="ECO:0000259" key="3">
    <source>
        <dbReference type="SMART" id="SM01119"/>
    </source>
</evidence>
<comment type="similarity">
    <text evidence="1">Belongs to the DSD1 family.</text>
</comment>
<dbReference type="InterPro" id="IPR026956">
    <property type="entry name" value="D-ser_dehydrat-like_dom"/>
</dbReference>
<accession>A0A1M5KG91</accession>
<evidence type="ECO:0000313" key="5">
    <source>
        <dbReference type="Proteomes" id="UP000184532"/>
    </source>
</evidence>
<organism evidence="4 5">
    <name type="scientific">Flagellimonas flava</name>
    <dbReference type="NCBI Taxonomy" id="570519"/>
    <lineage>
        <taxon>Bacteria</taxon>
        <taxon>Pseudomonadati</taxon>
        <taxon>Bacteroidota</taxon>
        <taxon>Flavobacteriia</taxon>
        <taxon>Flavobacteriales</taxon>
        <taxon>Flavobacteriaceae</taxon>
        <taxon>Flagellimonas</taxon>
    </lineage>
</organism>